<reference evidence="1" key="1">
    <citation type="submission" date="2024-07" db="EMBL/GenBank/DDBJ databases">
        <authorList>
            <person name="Yu S.T."/>
        </authorList>
    </citation>
    <scope>NUCLEOTIDE SEQUENCE</scope>
    <source>
        <strain evidence="1">R39</strain>
    </source>
</reference>
<evidence type="ECO:0000313" key="1">
    <source>
        <dbReference type="EMBL" id="XDQ41432.1"/>
    </source>
</evidence>
<accession>A0AB39QG16</accession>
<dbReference type="AlphaFoldDB" id="A0AB39QG16"/>
<name>A0AB39QG16_9ACTN</name>
<sequence length="180" mass="19023">MHPEAAGLAGAVRPGAVCLVVGGACDICTGALSVLAGTGGQVHCLDSPDRPARWSAMASMLGGADVVVHRSTDGVDAVCAQAELPKVDFIKADVRKAHPGLLLDAFVTLLRDRPALLLRIGPGGPVRRGRCEPDIVSSLTRSLAYEVYRWQGGDWRPVMSAVRDEGKYLFKTREIPTGPP</sequence>
<dbReference type="EMBL" id="CP163441">
    <property type="protein sequence ID" value="XDQ41432.1"/>
    <property type="molecule type" value="Genomic_DNA"/>
</dbReference>
<proteinExistence type="predicted"/>
<dbReference type="RefSeq" id="WP_369221084.1">
    <property type="nucleotide sequence ID" value="NZ_CP163441.1"/>
</dbReference>
<organism evidence="1">
    <name type="scientific">Streptomyces sp. R39</name>
    <dbReference type="NCBI Taxonomy" id="3238631"/>
    <lineage>
        <taxon>Bacteria</taxon>
        <taxon>Bacillati</taxon>
        <taxon>Actinomycetota</taxon>
        <taxon>Actinomycetes</taxon>
        <taxon>Kitasatosporales</taxon>
        <taxon>Streptomycetaceae</taxon>
        <taxon>Streptomyces</taxon>
    </lineage>
</organism>
<gene>
    <name evidence="1" type="ORF">AB5J52_03585</name>
</gene>
<protein>
    <submittedName>
        <fullName evidence="1">Uncharacterized protein</fullName>
    </submittedName>
</protein>